<comment type="subunit">
    <text evidence="3">Homotrimer.</text>
</comment>
<gene>
    <name evidence="6" type="ORF">RFV38_12365</name>
</gene>
<dbReference type="PANTHER" id="PTHR30246">
    <property type="entry name" value="2-KETO-3-DEOXY-6-PHOSPHOGLUCONATE ALDOLASE"/>
    <property type="match status" value="1"/>
</dbReference>
<comment type="similarity">
    <text evidence="2">Belongs to the KHG/KDPG aldolase family.</text>
</comment>
<comment type="caution">
    <text evidence="6">The sequence shown here is derived from an EMBL/GenBank/DDBJ whole genome shotgun (WGS) entry which is preliminary data.</text>
</comment>
<proteinExistence type="inferred from homology"/>
<evidence type="ECO:0000256" key="4">
    <source>
        <dbReference type="ARBA" id="ARBA00023239"/>
    </source>
</evidence>
<dbReference type="InterPro" id="IPR000887">
    <property type="entry name" value="Aldlse_KDPG_KHG"/>
</dbReference>
<dbReference type="Gene3D" id="3.20.20.70">
    <property type="entry name" value="Aldolase class I"/>
    <property type="match status" value="1"/>
</dbReference>
<evidence type="ECO:0000256" key="3">
    <source>
        <dbReference type="ARBA" id="ARBA00011233"/>
    </source>
</evidence>
<dbReference type="InterPro" id="IPR013785">
    <property type="entry name" value="Aldolase_TIM"/>
</dbReference>
<dbReference type="PANTHER" id="PTHR30246:SF1">
    <property type="entry name" value="2-DEHYDRO-3-DEOXY-6-PHOSPHOGALACTONATE ALDOLASE-RELATED"/>
    <property type="match status" value="1"/>
</dbReference>
<evidence type="ECO:0000256" key="1">
    <source>
        <dbReference type="ARBA" id="ARBA00004761"/>
    </source>
</evidence>
<dbReference type="EMBL" id="JAVIKH010000027">
    <property type="protein sequence ID" value="MDX8337278.1"/>
    <property type="molecule type" value="Genomic_DNA"/>
</dbReference>
<evidence type="ECO:0000256" key="5">
    <source>
        <dbReference type="ARBA" id="ARBA00023277"/>
    </source>
</evidence>
<evidence type="ECO:0000313" key="6">
    <source>
        <dbReference type="EMBL" id="MDX8337278.1"/>
    </source>
</evidence>
<accession>A0ABU4WCL5</accession>
<evidence type="ECO:0000256" key="2">
    <source>
        <dbReference type="ARBA" id="ARBA00006906"/>
    </source>
</evidence>
<dbReference type="CDD" id="cd00452">
    <property type="entry name" value="KDPG_aldolase"/>
    <property type="match status" value="1"/>
</dbReference>
<protein>
    <submittedName>
        <fullName evidence="6">Bifunctional 4-hydroxy-2-oxoglutarate aldolase/2-dehydro-3-deoxy-phosphogluconate aldolase</fullName>
    </submittedName>
</protein>
<dbReference type="SUPFAM" id="SSF51569">
    <property type="entry name" value="Aldolase"/>
    <property type="match status" value="1"/>
</dbReference>
<organism evidence="6 7">
    <name type="scientific">Candidatus Cetobacterium colombiensis</name>
    <dbReference type="NCBI Taxonomy" id="3073100"/>
    <lineage>
        <taxon>Bacteria</taxon>
        <taxon>Fusobacteriati</taxon>
        <taxon>Fusobacteriota</taxon>
        <taxon>Fusobacteriia</taxon>
        <taxon>Fusobacteriales</taxon>
        <taxon>Fusobacteriaceae</taxon>
        <taxon>Cetobacterium</taxon>
    </lineage>
</organism>
<dbReference type="RefSeq" id="WP_256691911.1">
    <property type="nucleotide sequence ID" value="NZ_JAVIKH010000027.1"/>
</dbReference>
<sequence length="214" mass="24468">MKLLKSIKDDGLIVIIRNISDEDLIEVAESAYRGGARVFEVSLNQEQSYQQIKKLKEYFTNKDVLVGAGTVTNKEKAIRSHQLNADFFLTPGICKEVLDYSKEFKIPIIPGVFSPSEFQYCIENELKLLKLFPANSVKMNYIKNLRGPYNDFDVMAVGGVTEENLDEFLEAGHIGVGMGSSLLKKDDIKEKKWINIEERVKRVKEKIILYNKRK</sequence>
<keyword evidence="7" id="KW-1185">Reference proteome</keyword>
<dbReference type="Proteomes" id="UP001279681">
    <property type="component" value="Unassembled WGS sequence"/>
</dbReference>
<dbReference type="Pfam" id="PF01081">
    <property type="entry name" value="Aldolase"/>
    <property type="match status" value="1"/>
</dbReference>
<name>A0ABU4WCL5_9FUSO</name>
<evidence type="ECO:0000313" key="7">
    <source>
        <dbReference type="Proteomes" id="UP001279681"/>
    </source>
</evidence>
<keyword evidence="4" id="KW-0456">Lyase</keyword>
<keyword evidence="5" id="KW-0119">Carbohydrate metabolism</keyword>
<reference evidence="7" key="1">
    <citation type="submission" date="2023-07" db="EMBL/GenBank/DDBJ databases">
        <authorList>
            <person name="Colorado M.A."/>
            <person name="Villamil L.M."/>
            <person name="Melo J.F."/>
            <person name="Rodriguez J.A."/>
            <person name="Ruiz R.Y."/>
        </authorList>
    </citation>
    <scope>NUCLEOTIDE SEQUENCE [LARGE SCALE GENOMIC DNA]</scope>
    <source>
        <strain evidence="7">C33</strain>
    </source>
</reference>
<comment type="pathway">
    <text evidence="1">Carbohydrate acid metabolism.</text>
</comment>